<dbReference type="CDD" id="cd06225">
    <property type="entry name" value="HAMP"/>
    <property type="match status" value="1"/>
</dbReference>
<dbReference type="CDD" id="cd18773">
    <property type="entry name" value="PDC1_HK_sensor"/>
    <property type="match status" value="1"/>
</dbReference>
<dbReference type="SMART" id="SM00304">
    <property type="entry name" value="HAMP"/>
    <property type="match status" value="1"/>
</dbReference>
<evidence type="ECO:0000256" key="8">
    <source>
        <dbReference type="ARBA" id="ARBA00023136"/>
    </source>
</evidence>
<evidence type="ECO:0000313" key="12">
    <source>
        <dbReference type="Proteomes" id="UP000306509"/>
    </source>
</evidence>
<evidence type="ECO:0000256" key="2">
    <source>
        <dbReference type="ARBA" id="ARBA00022475"/>
    </source>
</evidence>
<feature type="transmembrane region" description="Helical" evidence="9">
    <location>
        <begin position="21"/>
        <end position="43"/>
    </location>
</feature>
<evidence type="ECO:0000256" key="3">
    <source>
        <dbReference type="ARBA" id="ARBA00022553"/>
    </source>
</evidence>
<dbReference type="Pfam" id="PF00672">
    <property type="entry name" value="HAMP"/>
    <property type="match status" value="1"/>
</dbReference>
<dbReference type="SUPFAM" id="SSF158472">
    <property type="entry name" value="HAMP domain-like"/>
    <property type="match status" value="1"/>
</dbReference>
<dbReference type="Pfam" id="PF02743">
    <property type="entry name" value="dCache_1"/>
    <property type="match status" value="1"/>
</dbReference>
<dbReference type="Gene3D" id="3.30.450.20">
    <property type="entry name" value="PAS domain"/>
    <property type="match status" value="1"/>
</dbReference>
<dbReference type="Pfam" id="PF06580">
    <property type="entry name" value="His_kinase"/>
    <property type="match status" value="1"/>
</dbReference>
<dbReference type="InterPro" id="IPR003660">
    <property type="entry name" value="HAMP_dom"/>
</dbReference>
<dbReference type="PROSITE" id="PS50885">
    <property type="entry name" value="HAMP"/>
    <property type="match status" value="1"/>
</dbReference>
<dbReference type="EC" id="2.7.13.3" evidence="11"/>
<keyword evidence="12" id="KW-1185">Reference proteome</keyword>
<dbReference type="GO" id="GO:0000155">
    <property type="term" value="F:phosphorelay sensor kinase activity"/>
    <property type="evidence" value="ECO:0007669"/>
    <property type="project" value="InterPro"/>
</dbReference>
<evidence type="ECO:0000256" key="7">
    <source>
        <dbReference type="ARBA" id="ARBA00022989"/>
    </source>
</evidence>
<keyword evidence="3" id="KW-0597">Phosphoprotein</keyword>
<name>A0A4U8Q5R6_9FIRM</name>
<dbReference type="Proteomes" id="UP000306509">
    <property type="component" value="Unassembled WGS sequence"/>
</dbReference>
<keyword evidence="2" id="KW-1003">Cell membrane</keyword>
<keyword evidence="4 11" id="KW-0808">Transferase</keyword>
<dbReference type="InterPro" id="IPR033479">
    <property type="entry name" value="dCache_1"/>
</dbReference>
<dbReference type="Gene3D" id="3.30.565.10">
    <property type="entry name" value="Histidine kinase-like ATPase, C-terminal domain"/>
    <property type="match status" value="1"/>
</dbReference>
<keyword evidence="6 11" id="KW-0418">Kinase</keyword>
<evidence type="ECO:0000259" key="10">
    <source>
        <dbReference type="PROSITE" id="PS50885"/>
    </source>
</evidence>
<reference evidence="11 12" key="1">
    <citation type="journal article" date="2019" name="Anaerobe">
        <title>Detection of Robinsoniella peoriensis in multiple bone samples of a trauma patient.</title>
        <authorList>
            <person name="Schrottner P."/>
            <person name="Hartwich K."/>
            <person name="Bunk B."/>
            <person name="Schober I."/>
            <person name="Helbig S."/>
            <person name="Rudolph W.W."/>
            <person name="Gunzer F."/>
        </authorList>
    </citation>
    <scope>NUCLEOTIDE SEQUENCE [LARGE SCALE GENOMIC DNA]</scope>
    <source>
        <strain evidence="11 12">DSM 106044</strain>
    </source>
</reference>
<dbReference type="InterPro" id="IPR010559">
    <property type="entry name" value="Sig_transdc_His_kin_internal"/>
</dbReference>
<dbReference type="Gene3D" id="6.10.340.10">
    <property type="match status" value="1"/>
</dbReference>
<dbReference type="AlphaFoldDB" id="A0A4U8Q5R6"/>
<keyword evidence="7 9" id="KW-1133">Transmembrane helix</keyword>
<organism evidence="11 12">
    <name type="scientific">Robinsoniella peoriensis</name>
    <dbReference type="NCBI Taxonomy" id="180332"/>
    <lineage>
        <taxon>Bacteria</taxon>
        <taxon>Bacillati</taxon>
        <taxon>Bacillota</taxon>
        <taxon>Clostridia</taxon>
        <taxon>Lachnospirales</taxon>
        <taxon>Lachnospiraceae</taxon>
        <taxon>Robinsoniella</taxon>
    </lineage>
</organism>
<dbReference type="SUPFAM" id="SSF55874">
    <property type="entry name" value="ATPase domain of HSP90 chaperone/DNA topoisomerase II/histidine kinase"/>
    <property type="match status" value="1"/>
</dbReference>
<evidence type="ECO:0000256" key="1">
    <source>
        <dbReference type="ARBA" id="ARBA00004651"/>
    </source>
</evidence>
<dbReference type="CDD" id="cd12912">
    <property type="entry name" value="PDC2_MCP_like"/>
    <property type="match status" value="1"/>
</dbReference>
<dbReference type="InterPro" id="IPR003594">
    <property type="entry name" value="HATPase_dom"/>
</dbReference>
<accession>A0A4U8Q5R6</accession>
<protein>
    <submittedName>
        <fullName evidence="11">Sensor histidine kinase YpdA</fullName>
        <ecNumber evidence="11">2.7.13.3</ecNumber>
    </submittedName>
</protein>
<dbReference type="EMBL" id="QGQD01000057">
    <property type="protein sequence ID" value="TLD00195.1"/>
    <property type="molecule type" value="Genomic_DNA"/>
</dbReference>
<dbReference type="PANTHER" id="PTHR34220:SF7">
    <property type="entry name" value="SENSOR HISTIDINE KINASE YPDA"/>
    <property type="match status" value="1"/>
</dbReference>
<evidence type="ECO:0000256" key="9">
    <source>
        <dbReference type="SAM" id="Phobius"/>
    </source>
</evidence>
<dbReference type="STRING" id="180332.GCA_000797495_05137"/>
<dbReference type="SMART" id="SM00387">
    <property type="entry name" value="HATPase_c"/>
    <property type="match status" value="1"/>
</dbReference>
<evidence type="ECO:0000256" key="6">
    <source>
        <dbReference type="ARBA" id="ARBA00022777"/>
    </source>
</evidence>
<dbReference type="Pfam" id="PF02518">
    <property type="entry name" value="HATPase_c"/>
    <property type="match status" value="1"/>
</dbReference>
<proteinExistence type="predicted"/>
<dbReference type="RefSeq" id="WP_138002680.1">
    <property type="nucleotide sequence ID" value="NZ_QGQD01000057.1"/>
</dbReference>
<evidence type="ECO:0000256" key="4">
    <source>
        <dbReference type="ARBA" id="ARBA00022679"/>
    </source>
</evidence>
<keyword evidence="8 9" id="KW-0472">Membrane</keyword>
<sequence length="602" mass="68278" precursor="true">MDKKKRGEAVRFLFHFKSIRNSMLFSFTLVVVLALLIFLLFSLNYTEETVLDNSKDYTKQLVEQVNSNIDSYISYMESISQMVTDHSDVVDYLFGDGSTGESLKLRLLEQFKTVLDTREDIYNIAVIADNGKMVLNRGVATLNPSGDIPNKPWYLNTIKANGAAVVSGSHVQNAFKDKYQWVVTLSKGLINPATNKIEGIFFIDLNYSAIKSLCEKIELGNKGYMFILDKDGSIIYHPQQQLLNSGLKVEAIDRVLAQENGSFITDEGNGSKLYTVSTSRETGWTIAGVSYIGELIKNKDEMQIFYLVIASGLFALVMILAVVLSKEITKPIKDLKDSMKEVERGNFQNAAFVSKGENEVASLGKSFNIMTGKIQNLMEENVREQKEKRKSELKVLQSQINPHFLYNTLDSIIWMSEGGKNREVVQMTSSLAKLLRQSISNEDEIVTIAKELGYTREYLTIQKMRYRDQLEFEIDVPARIQRKSIVKLVIQPIVENAIYHGIKYKETKGMIYITGEMTKEKIILCIRDNGVGMEQEVLDHVLENKRPDEVSNKVGVYNVHNRLQLYYGKEYGLAYESTPGIGTSVYVTIPNDEMEEDAYDEE</sequence>
<gene>
    <name evidence="11" type="primary">ypdA_21</name>
    <name evidence="11" type="ORF">DSM106044_02861</name>
</gene>
<dbReference type="GO" id="GO:0005886">
    <property type="term" value="C:plasma membrane"/>
    <property type="evidence" value="ECO:0007669"/>
    <property type="project" value="UniProtKB-SubCell"/>
</dbReference>
<feature type="domain" description="HAMP" evidence="10">
    <location>
        <begin position="326"/>
        <end position="379"/>
    </location>
</feature>
<comment type="subcellular location">
    <subcellularLocation>
        <location evidence="1">Cell membrane</location>
        <topology evidence="1">Multi-pass membrane protein</topology>
    </subcellularLocation>
</comment>
<comment type="caution">
    <text evidence="11">The sequence shown here is derived from an EMBL/GenBank/DDBJ whole genome shotgun (WGS) entry which is preliminary data.</text>
</comment>
<dbReference type="InterPro" id="IPR050640">
    <property type="entry name" value="Bact_2-comp_sensor_kinase"/>
</dbReference>
<dbReference type="PANTHER" id="PTHR34220">
    <property type="entry name" value="SENSOR HISTIDINE KINASE YPDA"/>
    <property type="match status" value="1"/>
</dbReference>
<evidence type="ECO:0000313" key="11">
    <source>
        <dbReference type="EMBL" id="TLD00195.1"/>
    </source>
</evidence>
<dbReference type="InterPro" id="IPR036890">
    <property type="entry name" value="HATPase_C_sf"/>
</dbReference>
<feature type="transmembrane region" description="Helical" evidence="9">
    <location>
        <begin position="304"/>
        <end position="324"/>
    </location>
</feature>
<keyword evidence="5 9" id="KW-0812">Transmembrane</keyword>
<evidence type="ECO:0000256" key="5">
    <source>
        <dbReference type="ARBA" id="ARBA00022692"/>
    </source>
</evidence>